<dbReference type="RefSeq" id="WP_060917903.1">
    <property type="nucleotide sequence ID" value="NZ_AP019834.1"/>
</dbReference>
<proteinExistence type="inferred from homology"/>
<gene>
    <name evidence="4" type="ORF">HMPREF3180_01160</name>
    <name evidence="3" type="ORF">JMUB3933_1311</name>
</gene>
<accession>A0A134ACN7</accession>
<dbReference type="InterPro" id="IPR035093">
    <property type="entry name" value="RelE/ParE_toxin_dom_sf"/>
</dbReference>
<organism evidence="4 5">
    <name type="scientific">Leptotrichia wadei</name>
    <dbReference type="NCBI Taxonomy" id="157687"/>
    <lineage>
        <taxon>Bacteria</taxon>
        <taxon>Fusobacteriati</taxon>
        <taxon>Fusobacteriota</taxon>
        <taxon>Fusobacteriia</taxon>
        <taxon>Fusobacteriales</taxon>
        <taxon>Leptotrichiaceae</taxon>
        <taxon>Leptotrichia</taxon>
    </lineage>
</organism>
<dbReference type="Proteomes" id="UP000070483">
    <property type="component" value="Unassembled WGS sequence"/>
</dbReference>
<dbReference type="Pfam" id="PF05016">
    <property type="entry name" value="ParE_toxin"/>
    <property type="match status" value="1"/>
</dbReference>
<evidence type="ECO:0000256" key="2">
    <source>
        <dbReference type="ARBA" id="ARBA00022649"/>
    </source>
</evidence>
<protein>
    <submittedName>
        <fullName evidence="4">Addiction module toxin, RelE/StbE family</fullName>
    </submittedName>
    <submittedName>
        <fullName evidence="3">RelE/StbE family addiction module toxin</fullName>
    </submittedName>
</protein>
<evidence type="ECO:0000256" key="1">
    <source>
        <dbReference type="ARBA" id="ARBA00006226"/>
    </source>
</evidence>
<evidence type="ECO:0000313" key="3">
    <source>
        <dbReference type="EMBL" id="BBM47810.1"/>
    </source>
</evidence>
<reference evidence="5" key="2">
    <citation type="submission" date="2016-01" db="EMBL/GenBank/DDBJ databases">
        <authorList>
            <person name="Mitreva M."/>
            <person name="Pepin K.H."/>
            <person name="Mihindukulasuriya K.A."/>
            <person name="Fulton R."/>
            <person name="Fronick C."/>
            <person name="O'Laughlin M."/>
            <person name="Miner T."/>
            <person name="Herter B."/>
            <person name="Rosa B.A."/>
            <person name="Cordes M."/>
            <person name="Tomlinson C."/>
            <person name="Wollam A."/>
            <person name="Palsikar V.B."/>
            <person name="Mardis E.R."/>
            <person name="Wilson R.K."/>
        </authorList>
    </citation>
    <scope>NUCLEOTIDE SEQUENCE [LARGE SCALE GENOMIC DNA]</scope>
    <source>
        <strain evidence="5">KA00185</strain>
    </source>
</reference>
<evidence type="ECO:0000313" key="5">
    <source>
        <dbReference type="Proteomes" id="UP000070483"/>
    </source>
</evidence>
<reference evidence="4" key="1">
    <citation type="submission" date="2016-01" db="EMBL/GenBank/DDBJ databases">
        <authorList>
            <person name="Oliw E.H."/>
        </authorList>
    </citation>
    <scope>NUCLEOTIDE SEQUENCE [LARGE SCALE GENOMIC DNA]</scope>
    <source>
        <strain evidence="4">KA00185</strain>
    </source>
</reference>
<sequence length="99" mass="12061">MKYKVLLFKYAAKKLQKMDKNTSKKIYDFLKKINNSENPRIKWEVLSHNLKGYWKYKPLKDYRIIVEIQDDKLIVLAIEIEHRSKVYLILNKLKKSFLK</sequence>
<dbReference type="EMBL" id="AP019834">
    <property type="protein sequence ID" value="BBM47810.1"/>
    <property type="molecule type" value="Genomic_DNA"/>
</dbReference>
<evidence type="ECO:0000313" key="4">
    <source>
        <dbReference type="EMBL" id="KXB65481.1"/>
    </source>
</evidence>
<keyword evidence="2" id="KW-1277">Toxin-antitoxin system</keyword>
<dbReference type="EMBL" id="LSDD01000089">
    <property type="protein sequence ID" value="KXB65481.1"/>
    <property type="molecule type" value="Genomic_DNA"/>
</dbReference>
<dbReference type="SUPFAM" id="SSF143011">
    <property type="entry name" value="RelE-like"/>
    <property type="match status" value="1"/>
</dbReference>
<dbReference type="STRING" id="157687.HMPREF3180_01160"/>
<dbReference type="AlphaFoldDB" id="A0A134ACN7"/>
<dbReference type="Gene3D" id="3.30.2310.20">
    <property type="entry name" value="RelE-like"/>
    <property type="match status" value="1"/>
</dbReference>
<dbReference type="PATRIC" id="fig|157687.3.peg.1155"/>
<evidence type="ECO:0000313" key="6">
    <source>
        <dbReference type="Proteomes" id="UP000321397"/>
    </source>
</evidence>
<comment type="similarity">
    <text evidence="1">Belongs to the RelE toxin family.</text>
</comment>
<dbReference type="PANTHER" id="PTHR35601:SF1">
    <property type="entry name" value="TOXIN RELE"/>
    <property type="match status" value="1"/>
</dbReference>
<dbReference type="InterPro" id="IPR007712">
    <property type="entry name" value="RelE/ParE_toxin"/>
</dbReference>
<dbReference type="OrthoDB" id="9805098at2"/>
<dbReference type="PANTHER" id="PTHR35601">
    <property type="entry name" value="TOXIN RELE"/>
    <property type="match status" value="1"/>
</dbReference>
<keyword evidence="5" id="KW-1185">Reference proteome</keyword>
<reference evidence="3 6" key="3">
    <citation type="submission" date="2019-07" db="EMBL/GenBank/DDBJ databases">
        <title>Complete Genome Sequence of Leptotrichia wadei Strain JMUB3933.</title>
        <authorList>
            <person name="Watanabe S."/>
            <person name="Cui L."/>
        </authorList>
    </citation>
    <scope>NUCLEOTIDE SEQUENCE [LARGE SCALE GENOMIC DNA]</scope>
    <source>
        <strain evidence="3 6">JMUB3933</strain>
    </source>
</reference>
<name>A0A134ACN7_9FUSO</name>
<dbReference type="Proteomes" id="UP000321397">
    <property type="component" value="Chromosome"/>
</dbReference>